<reference evidence="2 3" key="1">
    <citation type="submission" date="2023-03" db="EMBL/GenBank/DDBJ databases">
        <title>Genome sequence of Lichtheimia ornata CBS 291.66.</title>
        <authorList>
            <person name="Mohabir J.T."/>
            <person name="Shea T.P."/>
            <person name="Kurbessoian T."/>
            <person name="Berby B."/>
            <person name="Fontaine J."/>
            <person name="Livny J."/>
            <person name="Gnirke A."/>
            <person name="Stajich J.E."/>
            <person name="Cuomo C.A."/>
        </authorList>
    </citation>
    <scope>NUCLEOTIDE SEQUENCE [LARGE SCALE GENOMIC DNA]</scope>
    <source>
        <strain evidence="2">CBS 291.66</strain>
    </source>
</reference>
<feature type="compositionally biased region" description="Basic and acidic residues" evidence="1">
    <location>
        <begin position="1"/>
        <end position="17"/>
    </location>
</feature>
<feature type="compositionally biased region" description="Basic residues" evidence="1">
    <location>
        <begin position="123"/>
        <end position="141"/>
    </location>
</feature>
<proteinExistence type="predicted"/>
<evidence type="ECO:0000256" key="1">
    <source>
        <dbReference type="SAM" id="MobiDB-lite"/>
    </source>
</evidence>
<feature type="region of interest" description="Disordered" evidence="1">
    <location>
        <begin position="123"/>
        <end position="151"/>
    </location>
</feature>
<evidence type="ECO:0000313" key="3">
    <source>
        <dbReference type="Proteomes" id="UP001234581"/>
    </source>
</evidence>
<gene>
    <name evidence="2" type="ORF">O0I10_003718</name>
</gene>
<comment type="caution">
    <text evidence="2">The sequence shown here is derived from an EMBL/GenBank/DDBJ whole genome shotgun (WGS) entry which is preliminary data.</text>
</comment>
<dbReference type="Proteomes" id="UP001234581">
    <property type="component" value="Unassembled WGS sequence"/>
</dbReference>
<sequence length="274" mass="31358">MKDNKSSNNNDDNRSKESTLTPPPVPPPTPPPTKNPSSLLSPWWSAEPLPERKKPNDTRRSLIRFTRIVQGGAHSSSEPLFTERCYMLTKTKRQRSSSDSNHNVIPSGEDDDCRMVCLLKDHRKQQQRKTAMPHHHHHHQQQGKSSNSSSSWNPFQGLWLVVATTRARCLEHSAEKTISQKKHADYYTVDLGERWNRSGEDAQRIATIALTPLQHLTQRYIQSWQDGTQAAFLSRFWDSAKRGDAFHLMLDNARKLLHHATAKKDEDTAKKDSK</sequence>
<feature type="compositionally biased region" description="Pro residues" evidence="1">
    <location>
        <begin position="21"/>
        <end position="34"/>
    </location>
</feature>
<organism evidence="2 3">
    <name type="scientific">Lichtheimia ornata</name>
    <dbReference type="NCBI Taxonomy" id="688661"/>
    <lineage>
        <taxon>Eukaryota</taxon>
        <taxon>Fungi</taxon>
        <taxon>Fungi incertae sedis</taxon>
        <taxon>Mucoromycota</taxon>
        <taxon>Mucoromycotina</taxon>
        <taxon>Mucoromycetes</taxon>
        <taxon>Mucorales</taxon>
        <taxon>Lichtheimiaceae</taxon>
        <taxon>Lichtheimia</taxon>
    </lineage>
</organism>
<feature type="compositionally biased region" description="Low complexity" evidence="1">
    <location>
        <begin position="142"/>
        <end position="151"/>
    </location>
</feature>
<dbReference type="GeneID" id="83211131"/>
<keyword evidence="3" id="KW-1185">Reference proteome</keyword>
<evidence type="ECO:0000313" key="2">
    <source>
        <dbReference type="EMBL" id="KAJ8660670.1"/>
    </source>
</evidence>
<feature type="region of interest" description="Disordered" evidence="1">
    <location>
        <begin position="1"/>
        <end position="58"/>
    </location>
</feature>
<feature type="compositionally biased region" description="Basic and acidic residues" evidence="1">
    <location>
        <begin position="49"/>
        <end position="58"/>
    </location>
</feature>
<dbReference type="EMBL" id="JARTCD010000012">
    <property type="protein sequence ID" value="KAJ8660670.1"/>
    <property type="molecule type" value="Genomic_DNA"/>
</dbReference>
<protein>
    <submittedName>
        <fullName evidence="2">Uncharacterized protein</fullName>
    </submittedName>
</protein>
<name>A0AAD7V860_9FUNG</name>
<dbReference type="AlphaFoldDB" id="A0AAD7V860"/>
<dbReference type="RefSeq" id="XP_058345583.1">
    <property type="nucleotide sequence ID" value="XM_058483785.1"/>
</dbReference>
<accession>A0AAD7V860</accession>